<dbReference type="EMBL" id="BTSY01000001">
    <property type="protein sequence ID" value="GMT09735.1"/>
    <property type="molecule type" value="Genomic_DNA"/>
</dbReference>
<dbReference type="AlphaFoldDB" id="A0AAV5UW10"/>
<feature type="region of interest" description="Disordered" evidence="1">
    <location>
        <begin position="1"/>
        <end position="162"/>
    </location>
</feature>
<name>A0AAV5UW10_9BILA</name>
<evidence type="ECO:0000313" key="2">
    <source>
        <dbReference type="EMBL" id="GMT09735.1"/>
    </source>
</evidence>
<evidence type="ECO:0000256" key="1">
    <source>
        <dbReference type="SAM" id="MobiDB-lite"/>
    </source>
</evidence>
<organism evidence="2 3">
    <name type="scientific">Pristionchus fissidentatus</name>
    <dbReference type="NCBI Taxonomy" id="1538716"/>
    <lineage>
        <taxon>Eukaryota</taxon>
        <taxon>Metazoa</taxon>
        <taxon>Ecdysozoa</taxon>
        <taxon>Nematoda</taxon>
        <taxon>Chromadorea</taxon>
        <taxon>Rhabditida</taxon>
        <taxon>Rhabditina</taxon>
        <taxon>Diplogasteromorpha</taxon>
        <taxon>Diplogasteroidea</taxon>
        <taxon>Neodiplogasteridae</taxon>
        <taxon>Pristionchus</taxon>
    </lineage>
</organism>
<feature type="non-terminal residue" evidence="2">
    <location>
        <position position="1"/>
    </location>
</feature>
<proteinExistence type="predicted"/>
<keyword evidence="3" id="KW-1185">Reference proteome</keyword>
<feature type="non-terminal residue" evidence="2">
    <location>
        <position position="162"/>
    </location>
</feature>
<feature type="compositionally biased region" description="Low complexity" evidence="1">
    <location>
        <begin position="105"/>
        <end position="119"/>
    </location>
</feature>
<feature type="compositionally biased region" description="Polar residues" evidence="1">
    <location>
        <begin position="1"/>
        <end position="21"/>
    </location>
</feature>
<accession>A0AAV5UW10</accession>
<gene>
    <name evidence="2" type="ORF">PFISCL1PPCAC_1032</name>
</gene>
<evidence type="ECO:0000313" key="3">
    <source>
        <dbReference type="Proteomes" id="UP001432322"/>
    </source>
</evidence>
<protein>
    <submittedName>
        <fullName evidence="2">Uncharacterized protein</fullName>
    </submittedName>
</protein>
<comment type="caution">
    <text evidence="2">The sequence shown here is derived from an EMBL/GenBank/DDBJ whole genome shotgun (WGS) entry which is preliminary data.</text>
</comment>
<dbReference type="Proteomes" id="UP001432322">
    <property type="component" value="Unassembled WGS sequence"/>
</dbReference>
<feature type="compositionally biased region" description="Polar residues" evidence="1">
    <location>
        <begin position="91"/>
        <end position="100"/>
    </location>
</feature>
<feature type="compositionally biased region" description="Polar residues" evidence="1">
    <location>
        <begin position="48"/>
        <end position="57"/>
    </location>
</feature>
<feature type="compositionally biased region" description="Low complexity" evidence="1">
    <location>
        <begin position="71"/>
        <end position="90"/>
    </location>
</feature>
<sequence>LKMSSPSSTTFNDLGSMETPSTMPPLFSDGSSYSLSSDRDQFVMGDQQLYQPDSQNHGLAPIDMGMMLPRPQQSHHNSSSSSLLQYPSTSGIPNPSSSTLPYPASSDLQYSSSSQLPYPGYTPPLTSMNTVNTLAPTAYPAPPLHYGVSMDPYDASQLDNPM</sequence>
<reference evidence="2" key="1">
    <citation type="submission" date="2023-10" db="EMBL/GenBank/DDBJ databases">
        <title>Genome assembly of Pristionchus species.</title>
        <authorList>
            <person name="Yoshida K."/>
            <person name="Sommer R.J."/>
        </authorList>
    </citation>
    <scope>NUCLEOTIDE SEQUENCE</scope>
    <source>
        <strain evidence="2">RS5133</strain>
    </source>
</reference>